<dbReference type="Proteomes" id="UP000601736">
    <property type="component" value="Unassembled WGS sequence"/>
</dbReference>
<evidence type="ECO:0000313" key="1">
    <source>
        <dbReference type="EMBL" id="CAE6518399.1"/>
    </source>
</evidence>
<organism evidence="1 2">
    <name type="scientific">Nitrosomonas nitrosa</name>
    <dbReference type="NCBI Taxonomy" id="52442"/>
    <lineage>
        <taxon>Bacteria</taxon>
        <taxon>Pseudomonadati</taxon>
        <taxon>Pseudomonadota</taxon>
        <taxon>Betaproteobacteria</taxon>
        <taxon>Nitrosomonadales</taxon>
        <taxon>Nitrosomonadaceae</taxon>
        <taxon>Nitrosomonas</taxon>
    </lineage>
</organism>
<dbReference type="EMBL" id="CAJNAP010000055">
    <property type="protein sequence ID" value="CAE6518399.1"/>
    <property type="molecule type" value="Genomic_DNA"/>
</dbReference>
<comment type="caution">
    <text evidence="1">The sequence shown here is derived from an EMBL/GenBank/DDBJ whole genome shotgun (WGS) entry which is preliminary data.</text>
</comment>
<proteinExistence type="predicted"/>
<dbReference type="InterPro" id="IPR027417">
    <property type="entry name" value="P-loop_NTPase"/>
</dbReference>
<reference evidence="1" key="1">
    <citation type="submission" date="2021-02" db="EMBL/GenBank/DDBJ databases">
        <authorList>
            <person name="Han P."/>
        </authorList>
    </citation>
    <scope>NUCLEOTIDE SEQUENCE</scope>
    <source>
        <strain evidence="1">Nitrosomonas nitrosa 18-3D</strain>
    </source>
</reference>
<gene>
    <name evidence="1" type="ORF">NMYAN_90006</name>
</gene>
<accession>A0A8H8Z1Z2</accession>
<name>A0A8H8Z1Z2_9PROT</name>
<sequence>MEQIELLYNKGVFALNLPESLSDKKTVIVLGLAGEKGASRIAGALHYLGVSMGENLSTDYEDLVLSRAVEQNQAEDIASFITKKNTELSVWGWKPPSGIKYVEAWHGKFRNPYYIVVFRDLLSIANPNSTSTSNDVISKMRDANLHLKSLLNFVAELKAPTLLVSYEKAIADPLNLVHNLRDFLSIINDLDIDRVIDLIKLDSEVRPKASWLAEVIDVKLDQLRHNLIPKWAMHSTAQTRPMKVMTSEDIFAINMPDISHQEKTVIVLGVARGGTSMVAGALHHLGIPMGENLSTVYEDVALSKAIEQNCVEDIASIITDRNATLLVWGWKRPSAIKHVGAWLGKFRNPYYVVVFRDLFSIANRNRISMLSDVVSNMRDANMQYELLLNFITGLSSPILLISYEKAMANPLNFVCNLRDLLGINAEVAIDTAINFIKPNPEDYLKASRITDATGIVELVDSKIISGWAMHTQDKNRPAKVIIRINNEFEFSVIANFFRQDLLDKGIHPTGKCGFMLTIPTENSLHPNDIVTVRVVGDIKDLKNSPAKVGG</sequence>
<protein>
    <submittedName>
        <fullName evidence="1">Uncharacterized protein</fullName>
    </submittedName>
</protein>
<evidence type="ECO:0000313" key="2">
    <source>
        <dbReference type="Proteomes" id="UP000601736"/>
    </source>
</evidence>
<dbReference type="AlphaFoldDB" id="A0A8H8Z1Z2"/>
<dbReference type="SUPFAM" id="SSF52540">
    <property type="entry name" value="P-loop containing nucleoside triphosphate hydrolases"/>
    <property type="match status" value="2"/>
</dbReference>
<dbReference type="Gene3D" id="3.40.50.300">
    <property type="entry name" value="P-loop containing nucleotide triphosphate hydrolases"/>
    <property type="match status" value="2"/>
</dbReference>
<dbReference type="RefSeq" id="WP_204800447.1">
    <property type="nucleotide sequence ID" value="NZ_CAJNAP010000055.1"/>
</dbReference>